<keyword evidence="2 4" id="KW-0167">Capsid protein</keyword>
<name>A0A2R2Y3E1_9CLOS</name>
<evidence type="ECO:0000256" key="3">
    <source>
        <dbReference type="ARBA" id="ARBA00022844"/>
    </source>
</evidence>
<dbReference type="EMBL" id="KY073323">
    <property type="protein sequence ID" value="ATG84342.1"/>
    <property type="molecule type" value="Genomic_RNA"/>
</dbReference>
<dbReference type="GO" id="GO:0019028">
    <property type="term" value="C:viral capsid"/>
    <property type="evidence" value="ECO:0007669"/>
    <property type="project" value="UniProtKB-KW"/>
</dbReference>
<comment type="subcellular location">
    <subcellularLocation>
        <location evidence="1">Virion</location>
    </subcellularLocation>
</comment>
<sequence>MSVYTHVDFNESRLLEDKQTYREFISPETSPPDPPNYVRPDGYTRAYQIQRADLVTTDDVTVVMSIASNKLAAGLMGSDAVSSSFMLVNNKGDYFECGVCHNKPYIGREVIFARKYVGGRGVEVTTGKNYTSNNWNESSYVIKVTIVNGVAQTTVNSSYTQTDITALPKQFDRIYKITKLVSVDTNLYPGCFPKNKLDVMLIRSVSIQGQNTYFRRILLKPLKKSFLAVREDALDIDDAALLTTITPQTTTQGLSNEPDQLDEVALTSDVSELINSRGRGRVVFPDSVISIDEKDIYDERYLPITEALQINARLRRLVLSKGGTNTPRDMGNMIVAMIQLFVLYSTVKNISVKEGYKVETVLGGKPVDLSYSEVREAILGGKFDGSQSNTVRSFMRYFTHTAITLLVEKKIQPAYTALAKHGVPKRFTPYCFDFALLDNRYYPADILKANSMACAVAIKAANLRRRGSETYNILENV</sequence>
<gene>
    <name evidence="4" type="primary">ORF7</name>
</gene>
<reference evidence="4" key="1">
    <citation type="submission" date="2016-10" db="EMBL/GenBank/DDBJ databases">
        <title>Deep sequencing analysis of viruses infecting grapevines: Discovery of two new groups of novel genetic variants of grapevine leafroll-associated virus 3.</title>
        <authorList>
            <person name="Xiao H."/>
            <person name="Meng B."/>
        </authorList>
    </citation>
    <scope>NUCLEOTIDE SEQUENCE</scope>
    <source>
        <strain evidence="4">8415A</strain>
    </source>
</reference>
<accession>A0A2R2Y3E1</accession>
<protein>
    <submittedName>
        <fullName evidence="4">Divergent (Minor) coat protein</fullName>
    </submittedName>
</protein>
<proteinExistence type="predicted"/>
<dbReference type="InterPro" id="IPR002679">
    <property type="entry name" value="Closter_coat"/>
</dbReference>
<evidence type="ECO:0000256" key="2">
    <source>
        <dbReference type="ARBA" id="ARBA00022561"/>
    </source>
</evidence>
<dbReference type="Pfam" id="PF01785">
    <property type="entry name" value="Closter_coat"/>
    <property type="match status" value="1"/>
</dbReference>
<evidence type="ECO:0000313" key="4">
    <source>
        <dbReference type="EMBL" id="ATG84342.1"/>
    </source>
</evidence>
<evidence type="ECO:0000256" key="1">
    <source>
        <dbReference type="ARBA" id="ARBA00004328"/>
    </source>
</evidence>
<organism evidence="4">
    <name type="scientific">Grapevine leafroll-associated virus 3</name>
    <dbReference type="NCBI Taxonomy" id="55951"/>
    <lineage>
        <taxon>Viruses</taxon>
        <taxon>Riboviria</taxon>
        <taxon>Orthornavirae</taxon>
        <taxon>Kitrinoviricota</taxon>
        <taxon>Alsuviricetes</taxon>
        <taxon>Martellivirales</taxon>
        <taxon>Closteroviridae</taxon>
        <taxon>Ampelovirus</taxon>
        <taxon>Ampelovirus trivitis</taxon>
    </lineage>
</organism>
<keyword evidence="3" id="KW-0946">Virion</keyword>